<name>A0A542Y2R7_9MICO</name>
<dbReference type="Pfam" id="PF13835">
    <property type="entry name" value="DUF4194"/>
    <property type="match status" value="1"/>
</dbReference>
<reference evidence="2 3" key="1">
    <citation type="submission" date="2019-06" db="EMBL/GenBank/DDBJ databases">
        <title>Sequencing the genomes of 1000 actinobacteria strains.</title>
        <authorList>
            <person name="Klenk H.-P."/>
        </authorList>
    </citation>
    <scope>NUCLEOTIDE SEQUENCE [LARGE SCALE GENOMIC DNA]</scope>
    <source>
        <strain evidence="2 3">DSM 8803</strain>
    </source>
</reference>
<accession>A0A542Y2R7</accession>
<sequence length="255" mass="28626">MSEMAETEQAATEQSAPEVAAPETAAPEAAAPVAETHDADGAFVGAAPMERDPEEFFVGDRGVLDPAVRRVLVRILQRRVVFADRHKDDWTVLLENQQVIESRLHDLFIRLIVDPDRGVAYKQQVRSEELEVPVLLRDEAYNRAETLVLVYLRTVYQRESTAGEPSVRIDVEEIEQTVLSYFADSDGNTAARQKTIEKALNRLRNEGIIDEESEGRYLVTPLVEVVLSADRLGELQRWLKEQVVDAAMKNEDPAS</sequence>
<evidence type="ECO:0000313" key="2">
    <source>
        <dbReference type="EMBL" id="TQL42374.1"/>
    </source>
</evidence>
<dbReference type="InterPro" id="IPR025449">
    <property type="entry name" value="JetB"/>
</dbReference>
<feature type="region of interest" description="Disordered" evidence="1">
    <location>
        <begin position="1"/>
        <end position="40"/>
    </location>
</feature>
<comment type="caution">
    <text evidence="2">The sequence shown here is derived from an EMBL/GenBank/DDBJ whole genome shotgun (WGS) entry which is preliminary data.</text>
</comment>
<feature type="compositionally biased region" description="Low complexity" evidence="1">
    <location>
        <begin position="1"/>
        <end position="34"/>
    </location>
</feature>
<proteinExistence type="predicted"/>
<protein>
    <submittedName>
        <fullName evidence="2">Uncharacterized protein DUF4194</fullName>
    </submittedName>
</protein>
<dbReference type="EMBL" id="VFON01000001">
    <property type="protein sequence ID" value="TQL42374.1"/>
    <property type="molecule type" value="Genomic_DNA"/>
</dbReference>
<dbReference type="AlphaFoldDB" id="A0A542Y2R7"/>
<evidence type="ECO:0000313" key="3">
    <source>
        <dbReference type="Proteomes" id="UP000319094"/>
    </source>
</evidence>
<dbReference type="Proteomes" id="UP000319094">
    <property type="component" value="Unassembled WGS sequence"/>
</dbReference>
<keyword evidence="3" id="KW-1185">Reference proteome</keyword>
<evidence type="ECO:0000256" key="1">
    <source>
        <dbReference type="SAM" id="MobiDB-lite"/>
    </source>
</evidence>
<gene>
    <name evidence="2" type="ORF">FB468_0365</name>
</gene>
<organism evidence="2 3">
    <name type="scientific">Leucobacter komagatae</name>
    <dbReference type="NCBI Taxonomy" id="55969"/>
    <lineage>
        <taxon>Bacteria</taxon>
        <taxon>Bacillati</taxon>
        <taxon>Actinomycetota</taxon>
        <taxon>Actinomycetes</taxon>
        <taxon>Micrococcales</taxon>
        <taxon>Microbacteriaceae</taxon>
        <taxon>Leucobacter</taxon>
    </lineage>
</organism>